<reference evidence="2 3" key="1">
    <citation type="journal article" date="2019" name="Nat. Ecol. Evol.">
        <title>Megaphylogeny resolves global patterns of mushroom evolution.</title>
        <authorList>
            <person name="Varga T."/>
            <person name="Krizsan K."/>
            <person name="Foldi C."/>
            <person name="Dima B."/>
            <person name="Sanchez-Garcia M."/>
            <person name="Sanchez-Ramirez S."/>
            <person name="Szollosi G.J."/>
            <person name="Szarkandi J.G."/>
            <person name="Papp V."/>
            <person name="Albert L."/>
            <person name="Andreopoulos W."/>
            <person name="Angelini C."/>
            <person name="Antonin V."/>
            <person name="Barry K.W."/>
            <person name="Bougher N.L."/>
            <person name="Buchanan P."/>
            <person name="Buyck B."/>
            <person name="Bense V."/>
            <person name="Catcheside P."/>
            <person name="Chovatia M."/>
            <person name="Cooper J."/>
            <person name="Damon W."/>
            <person name="Desjardin D."/>
            <person name="Finy P."/>
            <person name="Geml J."/>
            <person name="Haridas S."/>
            <person name="Hughes K."/>
            <person name="Justo A."/>
            <person name="Karasinski D."/>
            <person name="Kautmanova I."/>
            <person name="Kiss B."/>
            <person name="Kocsube S."/>
            <person name="Kotiranta H."/>
            <person name="LaButti K.M."/>
            <person name="Lechner B.E."/>
            <person name="Liimatainen K."/>
            <person name="Lipzen A."/>
            <person name="Lukacs Z."/>
            <person name="Mihaltcheva S."/>
            <person name="Morgado L.N."/>
            <person name="Niskanen T."/>
            <person name="Noordeloos M.E."/>
            <person name="Ohm R.A."/>
            <person name="Ortiz-Santana B."/>
            <person name="Ovrebo C."/>
            <person name="Racz N."/>
            <person name="Riley R."/>
            <person name="Savchenko A."/>
            <person name="Shiryaev A."/>
            <person name="Soop K."/>
            <person name="Spirin V."/>
            <person name="Szebenyi C."/>
            <person name="Tomsovsky M."/>
            <person name="Tulloss R.E."/>
            <person name="Uehling J."/>
            <person name="Grigoriev I.V."/>
            <person name="Vagvolgyi C."/>
            <person name="Papp T."/>
            <person name="Martin F.M."/>
            <person name="Miettinen O."/>
            <person name="Hibbett D.S."/>
            <person name="Nagy L.G."/>
        </authorList>
    </citation>
    <scope>NUCLEOTIDE SEQUENCE [LARGE SCALE GENOMIC DNA]</scope>
    <source>
        <strain evidence="2 3">FP101781</strain>
    </source>
</reference>
<protein>
    <submittedName>
        <fullName evidence="2">Uncharacterized protein</fullName>
    </submittedName>
</protein>
<organism evidence="2 3">
    <name type="scientific">Coprinellus micaceus</name>
    <name type="common">Glistening ink-cap mushroom</name>
    <name type="synonym">Coprinus micaceus</name>
    <dbReference type="NCBI Taxonomy" id="71717"/>
    <lineage>
        <taxon>Eukaryota</taxon>
        <taxon>Fungi</taxon>
        <taxon>Dikarya</taxon>
        <taxon>Basidiomycota</taxon>
        <taxon>Agaricomycotina</taxon>
        <taxon>Agaricomycetes</taxon>
        <taxon>Agaricomycetidae</taxon>
        <taxon>Agaricales</taxon>
        <taxon>Agaricineae</taxon>
        <taxon>Psathyrellaceae</taxon>
        <taxon>Coprinellus</taxon>
    </lineage>
</organism>
<proteinExistence type="predicted"/>
<dbReference type="AlphaFoldDB" id="A0A4Y7T261"/>
<keyword evidence="3" id="KW-1185">Reference proteome</keyword>
<dbReference type="EMBL" id="QPFP01000035">
    <property type="protein sequence ID" value="TEB28081.1"/>
    <property type="molecule type" value="Genomic_DNA"/>
</dbReference>
<name>A0A4Y7T261_COPMI</name>
<gene>
    <name evidence="2" type="ORF">FA13DRAFT_1875404</name>
</gene>
<evidence type="ECO:0000313" key="2">
    <source>
        <dbReference type="EMBL" id="TEB28081.1"/>
    </source>
</evidence>
<accession>A0A4Y7T261</accession>
<feature type="region of interest" description="Disordered" evidence="1">
    <location>
        <begin position="240"/>
        <end position="306"/>
    </location>
</feature>
<comment type="caution">
    <text evidence="2">The sequence shown here is derived from an EMBL/GenBank/DDBJ whole genome shotgun (WGS) entry which is preliminary data.</text>
</comment>
<sequence length="306" mass="34241">MASQSAPNGYWERRAAQNISSGRVLCGAVRWKGPRSCRFSWGGPASWVTNSILEIFPVLRNEEQDGEEDKRRRRQDSGVSASTGLRGDHEDKYPDKFYERTERTSIPPSPKPQVLQAIRERSGYMFHPQREESMGLASTPGPRAADLVGIDVDTTDQTPHQGYPEYVVAQAARTPHPSAGDVARSQCLLRLRKDREWTLLGIVRVIRSLGADMNWGHVWPPERLAGNEWPRSPAECFGKPYPSLPPNETPASTLGAYTHPNPYLDSEARAEAYPTLPSEPNAPQASPRESTAAQNEFRSVWEIRRP</sequence>
<evidence type="ECO:0000256" key="1">
    <source>
        <dbReference type="SAM" id="MobiDB-lite"/>
    </source>
</evidence>
<feature type="region of interest" description="Disordered" evidence="1">
    <location>
        <begin position="63"/>
        <end position="94"/>
    </location>
</feature>
<dbReference type="Proteomes" id="UP000298030">
    <property type="component" value="Unassembled WGS sequence"/>
</dbReference>
<feature type="compositionally biased region" description="Polar residues" evidence="1">
    <location>
        <begin position="281"/>
        <end position="297"/>
    </location>
</feature>
<evidence type="ECO:0000313" key="3">
    <source>
        <dbReference type="Proteomes" id="UP000298030"/>
    </source>
</evidence>